<comment type="caution">
    <text evidence="2">The sequence shown here is derived from an EMBL/GenBank/DDBJ whole genome shotgun (WGS) entry which is preliminary data.</text>
</comment>
<feature type="compositionally biased region" description="Low complexity" evidence="1">
    <location>
        <begin position="71"/>
        <end position="87"/>
    </location>
</feature>
<keyword evidence="3" id="KW-1185">Reference proteome</keyword>
<accession>A0A8J4F729</accession>
<protein>
    <submittedName>
        <fullName evidence="2">Uncharacterized protein</fullName>
    </submittedName>
</protein>
<feature type="compositionally biased region" description="Acidic residues" evidence="1">
    <location>
        <begin position="91"/>
        <end position="106"/>
    </location>
</feature>
<evidence type="ECO:0000256" key="1">
    <source>
        <dbReference type="SAM" id="MobiDB-lite"/>
    </source>
</evidence>
<feature type="region of interest" description="Disordered" evidence="1">
    <location>
        <begin position="1"/>
        <end position="33"/>
    </location>
</feature>
<evidence type="ECO:0000313" key="2">
    <source>
        <dbReference type="EMBL" id="GIL62602.1"/>
    </source>
</evidence>
<name>A0A8J4F729_9CHLO</name>
<dbReference type="Proteomes" id="UP000747399">
    <property type="component" value="Unassembled WGS sequence"/>
</dbReference>
<organism evidence="2 3">
    <name type="scientific">Volvox africanus</name>
    <dbReference type="NCBI Taxonomy" id="51714"/>
    <lineage>
        <taxon>Eukaryota</taxon>
        <taxon>Viridiplantae</taxon>
        <taxon>Chlorophyta</taxon>
        <taxon>core chlorophytes</taxon>
        <taxon>Chlorophyceae</taxon>
        <taxon>CS clade</taxon>
        <taxon>Chlamydomonadales</taxon>
        <taxon>Volvocaceae</taxon>
        <taxon>Volvox</taxon>
    </lineage>
</organism>
<proteinExistence type="predicted"/>
<feature type="region of interest" description="Disordered" evidence="1">
    <location>
        <begin position="71"/>
        <end position="130"/>
    </location>
</feature>
<sequence length="146" mass="16129">MEDSSGGCCTSKEEKDAADAARFGLPDPRELHDDPVLAGCCEEDLQNMRRAEALRTTLLAADRSTVRLKLQQQALHTPQQQQQQQQQWDPAMDDFDELDIDDDDGVAESLSGSHQGRGIRAGTGNENPNERTQCLWAKAGCQCLWA</sequence>
<evidence type="ECO:0000313" key="3">
    <source>
        <dbReference type="Proteomes" id="UP000747399"/>
    </source>
</evidence>
<reference evidence="2" key="1">
    <citation type="journal article" date="2021" name="Proc. Natl. Acad. Sci. U.S.A.">
        <title>Three genomes in the algal genus Volvox reveal the fate of a haploid sex-determining region after a transition to homothallism.</title>
        <authorList>
            <person name="Yamamoto K."/>
            <person name="Hamaji T."/>
            <person name="Kawai-Toyooka H."/>
            <person name="Matsuzaki R."/>
            <person name="Takahashi F."/>
            <person name="Nishimura Y."/>
            <person name="Kawachi M."/>
            <person name="Noguchi H."/>
            <person name="Minakuchi Y."/>
            <person name="Umen J.G."/>
            <person name="Toyoda A."/>
            <person name="Nozaki H."/>
        </authorList>
    </citation>
    <scope>NUCLEOTIDE SEQUENCE</scope>
    <source>
        <strain evidence="2">NIES-3780</strain>
    </source>
</reference>
<gene>
    <name evidence="2" type="ORF">Vafri_16788</name>
</gene>
<dbReference type="EMBL" id="BNCO01000052">
    <property type="protein sequence ID" value="GIL62602.1"/>
    <property type="molecule type" value="Genomic_DNA"/>
</dbReference>
<dbReference type="AlphaFoldDB" id="A0A8J4F729"/>